<dbReference type="STRING" id="411684.HPDFL43_16366"/>
<gene>
    <name evidence="1" type="ORF">HPDFL43_16366</name>
</gene>
<name>A9D7F4_HOEPD</name>
<dbReference type="Gene3D" id="3.10.105.10">
    <property type="entry name" value="Dipeptide-binding Protein, Domain 3"/>
    <property type="match status" value="1"/>
</dbReference>
<dbReference type="EMBL" id="ABIA03000004">
    <property type="protein sequence ID" value="EDQ33067.1"/>
    <property type="molecule type" value="Genomic_DNA"/>
</dbReference>
<evidence type="ECO:0000313" key="1">
    <source>
        <dbReference type="EMBL" id="EDQ33067.1"/>
    </source>
</evidence>
<dbReference type="AlphaFoldDB" id="A9D7F4"/>
<organism evidence="1 2">
    <name type="scientific">Hoeflea phototrophica (strain DSM 17068 / NCIMB 14078 / DFL-43)</name>
    <dbReference type="NCBI Taxonomy" id="411684"/>
    <lineage>
        <taxon>Bacteria</taxon>
        <taxon>Pseudomonadati</taxon>
        <taxon>Pseudomonadota</taxon>
        <taxon>Alphaproteobacteria</taxon>
        <taxon>Hyphomicrobiales</taxon>
        <taxon>Rhizobiaceae</taxon>
        <taxon>Hoeflea</taxon>
    </lineage>
</organism>
<proteinExistence type="predicted"/>
<accession>A9D7F4</accession>
<reference evidence="1 2" key="2">
    <citation type="submission" date="2012-06" db="EMBL/GenBank/DDBJ databases">
        <authorList>
            <person name="Fiebig A."/>
        </authorList>
    </citation>
    <scope>NUCLEOTIDE SEQUENCE [LARGE SCALE GENOMIC DNA]</scope>
    <source>
        <strain evidence="1 2">DFL-43</strain>
    </source>
</reference>
<protein>
    <submittedName>
        <fullName evidence="1">Uncharacterized protein</fullName>
    </submittedName>
</protein>
<keyword evidence="2" id="KW-1185">Reference proteome</keyword>
<reference evidence="1 2" key="1">
    <citation type="submission" date="2007-10" db="EMBL/GenBank/DDBJ databases">
        <authorList>
            <person name="Wagner-Dobler I."/>
            <person name="Ferriera S."/>
            <person name="Johnson J."/>
            <person name="Kravitz S."/>
            <person name="Beeson K."/>
            <person name="Sutton G."/>
            <person name="Rogers Y.-H."/>
            <person name="Friedman R."/>
            <person name="Frazier M."/>
            <person name="Venter J.C."/>
        </authorList>
    </citation>
    <scope>NUCLEOTIDE SEQUENCE [LARGE SCALE GENOMIC DNA]</scope>
    <source>
        <strain evidence="1 2">DFL-43</strain>
    </source>
</reference>
<dbReference type="SUPFAM" id="SSF53850">
    <property type="entry name" value="Periplasmic binding protein-like II"/>
    <property type="match status" value="1"/>
</dbReference>
<dbReference type="OrthoDB" id="9803988at2"/>
<dbReference type="RefSeq" id="WP_007199025.1">
    <property type="nucleotide sequence ID" value="NZ_CM002917.1"/>
</dbReference>
<dbReference type="HOGENOM" id="CLU_2046434_0_0_5"/>
<evidence type="ECO:0000313" key="2">
    <source>
        <dbReference type="Proteomes" id="UP000004291"/>
    </source>
</evidence>
<dbReference type="Proteomes" id="UP000004291">
    <property type="component" value="Chromosome"/>
</dbReference>
<sequence length="120" mass="13424">MEFGAYLDKYRKAGDLGQLSLLGQAWPTIDADGLFTLFKPGNQYAYWNDTAFDEQLVIGATTTDVATREAAYKKATEIMCEEAPVLFLYAQPATYGVSNKVNYTPRGDDWMRAFDMTPAQ</sequence>
<comment type="caution">
    <text evidence="1">The sequence shown here is derived from an EMBL/GenBank/DDBJ whole genome shotgun (WGS) entry which is preliminary data.</text>
</comment>
<dbReference type="eggNOG" id="COG0747">
    <property type="taxonomic scope" value="Bacteria"/>
</dbReference>